<evidence type="ECO:0000313" key="4">
    <source>
        <dbReference type="EMBL" id="KEF56692.1"/>
    </source>
</evidence>
<keyword evidence="2" id="KW-0472">Membrane</keyword>
<dbReference type="AlphaFoldDB" id="A0A072PAA7"/>
<dbReference type="Proteomes" id="UP000027920">
    <property type="component" value="Unassembled WGS sequence"/>
</dbReference>
<accession>A0A072PAA7</accession>
<protein>
    <recommendedName>
        <fullName evidence="3">Xylanolytic transcriptional activator regulatory domain-containing protein</fullName>
    </recommendedName>
</protein>
<comment type="caution">
    <text evidence="4">The sequence shown here is derived from an EMBL/GenBank/DDBJ whole genome shotgun (WGS) entry which is preliminary data.</text>
</comment>
<dbReference type="OrthoDB" id="4685598at2759"/>
<dbReference type="CDD" id="cd12148">
    <property type="entry name" value="fungal_TF_MHR"/>
    <property type="match status" value="1"/>
</dbReference>
<evidence type="ECO:0000256" key="1">
    <source>
        <dbReference type="ARBA" id="ARBA00023242"/>
    </source>
</evidence>
<feature type="domain" description="Xylanolytic transcriptional activator regulatory" evidence="3">
    <location>
        <begin position="227"/>
        <end position="337"/>
    </location>
</feature>
<keyword evidence="1" id="KW-0539">Nucleus</keyword>
<dbReference type="PANTHER" id="PTHR47785:SF1">
    <property type="entry name" value="TRANSCRIPTION FACTOR, PUTATIVE (AFU_ORTHOLOGUE AFUA_5G14530)-RELATED"/>
    <property type="match status" value="1"/>
</dbReference>
<feature type="transmembrane region" description="Helical" evidence="2">
    <location>
        <begin position="415"/>
        <end position="437"/>
    </location>
</feature>
<dbReference type="EMBL" id="AMGV01000005">
    <property type="protein sequence ID" value="KEF56692.1"/>
    <property type="molecule type" value="Genomic_DNA"/>
</dbReference>
<reference evidence="4 5" key="1">
    <citation type="submission" date="2013-03" db="EMBL/GenBank/DDBJ databases">
        <title>The Genome Sequence of Exophiala aquamarina CBS 119918.</title>
        <authorList>
            <consortium name="The Broad Institute Genomics Platform"/>
            <person name="Cuomo C."/>
            <person name="de Hoog S."/>
            <person name="Gorbushina A."/>
            <person name="Walker B."/>
            <person name="Young S.K."/>
            <person name="Zeng Q."/>
            <person name="Gargeya S."/>
            <person name="Fitzgerald M."/>
            <person name="Haas B."/>
            <person name="Abouelleil A."/>
            <person name="Allen A.W."/>
            <person name="Alvarado L."/>
            <person name="Arachchi H.M."/>
            <person name="Berlin A.M."/>
            <person name="Chapman S.B."/>
            <person name="Gainer-Dewar J."/>
            <person name="Goldberg J."/>
            <person name="Griggs A."/>
            <person name="Gujja S."/>
            <person name="Hansen M."/>
            <person name="Howarth C."/>
            <person name="Imamovic A."/>
            <person name="Ireland A."/>
            <person name="Larimer J."/>
            <person name="McCowan C."/>
            <person name="Murphy C."/>
            <person name="Pearson M."/>
            <person name="Poon T.W."/>
            <person name="Priest M."/>
            <person name="Roberts A."/>
            <person name="Saif S."/>
            <person name="Shea T."/>
            <person name="Sisk P."/>
            <person name="Sykes S."/>
            <person name="Wortman J."/>
            <person name="Nusbaum C."/>
            <person name="Birren B."/>
        </authorList>
    </citation>
    <scope>NUCLEOTIDE SEQUENCE [LARGE SCALE GENOMIC DNA]</scope>
    <source>
        <strain evidence="4 5">CBS 119918</strain>
    </source>
</reference>
<evidence type="ECO:0000259" key="3">
    <source>
        <dbReference type="Pfam" id="PF04082"/>
    </source>
</evidence>
<dbReference type="GO" id="GO:0003677">
    <property type="term" value="F:DNA binding"/>
    <property type="evidence" value="ECO:0007669"/>
    <property type="project" value="InterPro"/>
</dbReference>
<sequence>MSQNTAPEALSALRAASRDISSPIAPYSMSSGQRDNVEDPFHNWLHNVQNASLSRLHTSSTESILDWPHFDSYAQIRHGQSVSIFNLEQARPPMSGSWQTPMLPYADAAEIDKVIEAFQRNINFWYPTMAKSMIEPLKRKLSMGEFRTDCDSCLALLMMALGCACEATTSAFQDGSDSAQLDLLPRRRRMGDIFYYAFSQRPLQAWSSINATATKCRVLLSYQPVGTTSSDEECIRRIFWSCFILESDYLAELSALPLSGIADMESSVPLPGQCHTHDDIGEGERSALYFLACLSIRRLLNRVHHLLYSKDTGASLDDRRFPDMVAELDHQLEEWRELLPPAFQFVLDTQPSQNQQAGFLRQRYLTCRSVIYRPYLMWMLAAPRWVDHAVREMCKKCLDACIEHILNLRSFSHTVFVDTWICSLSMAAAMFILLAGYRVPGVKPQIRPEATILGRHLKGLLARWAAIPGDSRSPSVAQAITWIEIADDLIQSEANGL</sequence>
<dbReference type="GeneID" id="25281796"/>
<evidence type="ECO:0000256" key="2">
    <source>
        <dbReference type="SAM" id="Phobius"/>
    </source>
</evidence>
<dbReference type="Pfam" id="PF04082">
    <property type="entry name" value="Fungal_trans"/>
    <property type="match status" value="1"/>
</dbReference>
<evidence type="ECO:0000313" key="5">
    <source>
        <dbReference type="Proteomes" id="UP000027920"/>
    </source>
</evidence>
<dbReference type="PANTHER" id="PTHR47785">
    <property type="entry name" value="ZN(II)2CYS6 TRANSCRIPTION FACTOR (EUROFUNG)-RELATED-RELATED"/>
    <property type="match status" value="1"/>
</dbReference>
<dbReference type="InterPro" id="IPR007219">
    <property type="entry name" value="XnlR_reg_dom"/>
</dbReference>
<organism evidence="4 5">
    <name type="scientific">Exophiala aquamarina CBS 119918</name>
    <dbReference type="NCBI Taxonomy" id="1182545"/>
    <lineage>
        <taxon>Eukaryota</taxon>
        <taxon>Fungi</taxon>
        <taxon>Dikarya</taxon>
        <taxon>Ascomycota</taxon>
        <taxon>Pezizomycotina</taxon>
        <taxon>Eurotiomycetes</taxon>
        <taxon>Chaetothyriomycetidae</taxon>
        <taxon>Chaetothyriales</taxon>
        <taxon>Herpotrichiellaceae</taxon>
        <taxon>Exophiala</taxon>
    </lineage>
</organism>
<dbReference type="GO" id="GO:0006351">
    <property type="term" value="P:DNA-templated transcription"/>
    <property type="evidence" value="ECO:0007669"/>
    <property type="project" value="InterPro"/>
</dbReference>
<keyword evidence="2" id="KW-0812">Transmembrane</keyword>
<keyword evidence="2" id="KW-1133">Transmembrane helix</keyword>
<dbReference type="VEuPathDB" id="FungiDB:A1O9_06881"/>
<proteinExistence type="predicted"/>
<dbReference type="RefSeq" id="XP_013259282.1">
    <property type="nucleotide sequence ID" value="XM_013403828.1"/>
</dbReference>
<dbReference type="InterPro" id="IPR053181">
    <property type="entry name" value="EcdB-like_regulator"/>
</dbReference>
<keyword evidence="5" id="KW-1185">Reference proteome</keyword>
<gene>
    <name evidence="4" type="ORF">A1O9_06881</name>
</gene>
<name>A0A072PAA7_9EURO</name>
<dbReference type="GO" id="GO:0008270">
    <property type="term" value="F:zinc ion binding"/>
    <property type="evidence" value="ECO:0007669"/>
    <property type="project" value="InterPro"/>
</dbReference>
<dbReference type="HOGENOM" id="CLU_004835_4_1_1"/>